<proteinExistence type="predicted"/>
<keyword evidence="1" id="KW-0732">Signal</keyword>
<sequence>MLKRLLLSSIILSSIGLSAQAIDINIPGADPSVASNAYENYVFSDEYIKLDKTKMVSESYEASKNKPDMVEYKKENSVSDQELKKIIENYASMLLGVVEGKTDVILHTKQGGIHVTTPLVLDYKIKLDNPHDSTIYSWDTRYIPFWVNVDDYSSEKSRENIEKLSGNFTGTDSRKLILQELSKNQKSTMVLKQDSVQGSDFTYPRFRDSYWEQASFKEKQSKDIYWSNMIRFVYEKEPDVQYCLGFIIEPKADNHPSSDIANQLLVNYVLPSITPLSDMNAYSKQIISNDTNVFSYRVLKDSLVSDEVLEGHQIKVYNYNDTILQHVDYVSRPTSNSEDPYGYVDDILSLGQDSTANSNTIKSYHYNLVWNDGIPGIFLEQEFFDGSGLMQFITQNDKVRFINVIEYTKLDQGITKAQLRNMLIDINVLQPHSKNSDAIDVFNLIVNK</sequence>
<evidence type="ECO:0000313" key="2">
    <source>
        <dbReference type="EMBL" id="GCL68148.1"/>
    </source>
</evidence>
<accession>A0A480BAE3</accession>
<evidence type="ECO:0000256" key="1">
    <source>
        <dbReference type="SAM" id="SignalP"/>
    </source>
</evidence>
<feature type="signal peptide" evidence="1">
    <location>
        <begin position="1"/>
        <end position="21"/>
    </location>
</feature>
<protein>
    <recommendedName>
        <fullName evidence="4">DUF4136 domain-containing protein</fullName>
    </recommendedName>
</protein>
<organism evidence="2 3">
    <name type="scientific">Veillonella tobetsuensis</name>
    <dbReference type="NCBI Taxonomy" id="1110546"/>
    <lineage>
        <taxon>Bacteria</taxon>
        <taxon>Bacillati</taxon>
        <taxon>Bacillota</taxon>
        <taxon>Negativicutes</taxon>
        <taxon>Veillonellales</taxon>
        <taxon>Veillonellaceae</taxon>
        <taxon>Veillonella</taxon>
    </lineage>
</organism>
<comment type="caution">
    <text evidence="2">The sequence shown here is derived from an EMBL/GenBank/DDBJ whole genome shotgun (WGS) entry which is preliminary data.</text>
</comment>
<dbReference type="RefSeq" id="WP_249927808.1">
    <property type="nucleotide sequence ID" value="NZ_BJCQ01000049.1"/>
</dbReference>
<dbReference type="EMBL" id="BJCQ01000049">
    <property type="protein sequence ID" value="GCL68148.1"/>
    <property type="molecule type" value="Genomic_DNA"/>
</dbReference>
<name>A0A480BAE3_9FIRM</name>
<evidence type="ECO:0008006" key="4">
    <source>
        <dbReference type="Google" id="ProtNLM"/>
    </source>
</evidence>
<feature type="chain" id="PRO_5019842751" description="DUF4136 domain-containing protein" evidence="1">
    <location>
        <begin position="22"/>
        <end position="448"/>
    </location>
</feature>
<dbReference type="AlphaFoldDB" id="A0A480BAE3"/>
<dbReference type="Proteomes" id="UP000300381">
    <property type="component" value="Unassembled WGS sequence"/>
</dbReference>
<gene>
    <name evidence="2" type="ORF">PAGU1578_17690</name>
</gene>
<reference evidence="2 3" key="1">
    <citation type="submission" date="2019-03" db="EMBL/GenBank/DDBJ databases">
        <title>Draft genome sequences of two Veillonella tobetsuensis clinical isolates from intraoperative bronchial fluids of elderly patients with pulmonary carcinoma.</title>
        <authorList>
            <person name="Akiyama T."/>
        </authorList>
    </citation>
    <scope>NUCLEOTIDE SEQUENCE [LARGE SCALE GENOMIC DNA]</scope>
    <source>
        <strain evidence="2 3">PAGU 1578</strain>
    </source>
</reference>
<evidence type="ECO:0000313" key="3">
    <source>
        <dbReference type="Proteomes" id="UP000300381"/>
    </source>
</evidence>